<feature type="compositionally biased region" description="Polar residues" evidence="1">
    <location>
        <begin position="14"/>
        <end position="26"/>
    </location>
</feature>
<keyword evidence="3" id="KW-1185">Reference proteome</keyword>
<accession>A0A6A4GI76</accession>
<sequence>MSEPQLPLDVPEAQSLTGSPASTLTSIGPPPGFADWANVEWSYLKNGHIQCRQKRCSGASTKDTEDLREMPMPTQRNNQLFDSKIAAAAREMASYDERKLENIWSSEAFYLDVPKDAGHALLSVFPVSDIDRRKFCITSPSKTMQSEVLKLLADNEKLPAGDYTEFAFARDLGCRLQVFGFRFTRQPLPHIPHPRWILGSSRDGCYGSRLTNMALSRVNPKSLPIKSFDQDNQPSSLACSTYYQPTHRNFNAFMHSMSTAMVTP</sequence>
<evidence type="ECO:0000313" key="2">
    <source>
        <dbReference type="EMBL" id="KAE9385077.1"/>
    </source>
</evidence>
<dbReference type="OrthoDB" id="19861at2759"/>
<evidence type="ECO:0000256" key="1">
    <source>
        <dbReference type="SAM" id="MobiDB-lite"/>
    </source>
</evidence>
<evidence type="ECO:0000313" key="3">
    <source>
        <dbReference type="Proteomes" id="UP000799118"/>
    </source>
</evidence>
<gene>
    <name evidence="2" type="ORF">BT96DRAFT_982149</name>
</gene>
<reference evidence="2" key="1">
    <citation type="journal article" date="2019" name="Environ. Microbiol.">
        <title>Fungal ecological strategies reflected in gene transcription - a case study of two litter decomposers.</title>
        <authorList>
            <person name="Barbi F."/>
            <person name="Kohler A."/>
            <person name="Barry K."/>
            <person name="Baskaran P."/>
            <person name="Daum C."/>
            <person name="Fauchery L."/>
            <person name="Ihrmark K."/>
            <person name="Kuo A."/>
            <person name="LaButti K."/>
            <person name="Lipzen A."/>
            <person name="Morin E."/>
            <person name="Grigoriev I.V."/>
            <person name="Henrissat B."/>
            <person name="Lindahl B."/>
            <person name="Martin F."/>
        </authorList>
    </citation>
    <scope>NUCLEOTIDE SEQUENCE</scope>
    <source>
        <strain evidence="2">JB14</strain>
    </source>
</reference>
<feature type="region of interest" description="Disordered" evidence="1">
    <location>
        <begin position="1"/>
        <end position="28"/>
    </location>
</feature>
<dbReference type="AlphaFoldDB" id="A0A6A4GI76"/>
<proteinExistence type="predicted"/>
<protein>
    <submittedName>
        <fullName evidence="2">Uncharacterized protein</fullName>
    </submittedName>
</protein>
<dbReference type="Proteomes" id="UP000799118">
    <property type="component" value="Unassembled WGS sequence"/>
</dbReference>
<dbReference type="EMBL" id="ML770035">
    <property type="protein sequence ID" value="KAE9385077.1"/>
    <property type="molecule type" value="Genomic_DNA"/>
</dbReference>
<organism evidence="2 3">
    <name type="scientific">Gymnopus androsaceus JB14</name>
    <dbReference type="NCBI Taxonomy" id="1447944"/>
    <lineage>
        <taxon>Eukaryota</taxon>
        <taxon>Fungi</taxon>
        <taxon>Dikarya</taxon>
        <taxon>Basidiomycota</taxon>
        <taxon>Agaricomycotina</taxon>
        <taxon>Agaricomycetes</taxon>
        <taxon>Agaricomycetidae</taxon>
        <taxon>Agaricales</taxon>
        <taxon>Marasmiineae</taxon>
        <taxon>Omphalotaceae</taxon>
        <taxon>Gymnopus</taxon>
    </lineage>
</organism>
<name>A0A6A4GI76_9AGAR</name>